<proteinExistence type="predicted"/>
<feature type="compositionally biased region" description="Low complexity" evidence="1">
    <location>
        <begin position="60"/>
        <end position="70"/>
    </location>
</feature>
<keyword evidence="3" id="KW-1185">Reference proteome</keyword>
<protein>
    <submittedName>
        <fullName evidence="2">Uncharacterized protein</fullName>
    </submittedName>
</protein>
<name>A0A182FD75_ANOAL</name>
<sequence length="70" mass="7736">MYPRAQPVSLSSGPNLCTSFRAVERRATGGIEEEKGDKKGSKKMRRWLGRTREKVGTSCSSPSVRPSVRP</sequence>
<feature type="compositionally biased region" description="Basic and acidic residues" evidence="1">
    <location>
        <begin position="24"/>
        <end position="39"/>
    </location>
</feature>
<reference evidence="2" key="2">
    <citation type="submission" date="2022-08" db="UniProtKB">
        <authorList>
            <consortium name="EnsemblMetazoa"/>
        </authorList>
    </citation>
    <scope>IDENTIFICATION</scope>
    <source>
        <strain evidence="2">STECLA/ALBI9_A</strain>
    </source>
</reference>
<evidence type="ECO:0000313" key="2">
    <source>
        <dbReference type="EnsemblMetazoa" id="AALB004462-PA"/>
    </source>
</evidence>
<organism evidence="2 3">
    <name type="scientific">Anopheles albimanus</name>
    <name type="common">New world malaria mosquito</name>
    <dbReference type="NCBI Taxonomy" id="7167"/>
    <lineage>
        <taxon>Eukaryota</taxon>
        <taxon>Metazoa</taxon>
        <taxon>Ecdysozoa</taxon>
        <taxon>Arthropoda</taxon>
        <taxon>Hexapoda</taxon>
        <taxon>Insecta</taxon>
        <taxon>Pterygota</taxon>
        <taxon>Neoptera</taxon>
        <taxon>Endopterygota</taxon>
        <taxon>Diptera</taxon>
        <taxon>Nematocera</taxon>
        <taxon>Culicoidea</taxon>
        <taxon>Culicidae</taxon>
        <taxon>Anophelinae</taxon>
        <taxon>Anopheles</taxon>
    </lineage>
</organism>
<dbReference type="AlphaFoldDB" id="A0A182FD75"/>
<reference evidence="2 3" key="1">
    <citation type="journal article" date="2017" name="G3 (Bethesda)">
        <title>The Physical Genome Mapping of Anopheles albimanus Corrected Scaffold Misassemblies and Identified Interarm Rearrangements in Genus Anopheles.</title>
        <authorList>
            <person name="Artemov G.N."/>
            <person name="Peery A.N."/>
            <person name="Jiang X."/>
            <person name="Tu Z."/>
            <person name="Stegniy V.N."/>
            <person name="Sharakhova M.V."/>
            <person name="Sharakhov I.V."/>
        </authorList>
    </citation>
    <scope>NUCLEOTIDE SEQUENCE [LARGE SCALE GENOMIC DNA]</scope>
    <source>
        <strain evidence="2 3">ALBI9_A</strain>
    </source>
</reference>
<evidence type="ECO:0000256" key="1">
    <source>
        <dbReference type="SAM" id="MobiDB-lite"/>
    </source>
</evidence>
<feature type="region of interest" description="Disordered" evidence="1">
    <location>
        <begin position="24"/>
        <end position="70"/>
    </location>
</feature>
<feature type="compositionally biased region" description="Basic residues" evidence="1">
    <location>
        <begin position="40"/>
        <end position="49"/>
    </location>
</feature>
<dbReference type="Proteomes" id="UP000069272">
    <property type="component" value="Chromosome 3L"/>
</dbReference>
<dbReference type="VEuPathDB" id="VectorBase:AALB004462"/>
<accession>A0A182FD75</accession>
<dbReference type="EnsemblMetazoa" id="AALB004462-RA">
    <property type="protein sequence ID" value="AALB004462-PA"/>
    <property type="gene ID" value="AALB004462"/>
</dbReference>
<evidence type="ECO:0000313" key="3">
    <source>
        <dbReference type="Proteomes" id="UP000069272"/>
    </source>
</evidence>